<keyword evidence="3" id="KW-1185">Reference proteome</keyword>
<dbReference type="Proteomes" id="UP000814176">
    <property type="component" value="Unassembled WGS sequence"/>
</dbReference>
<feature type="transmembrane region" description="Helical" evidence="1">
    <location>
        <begin position="121"/>
        <end position="139"/>
    </location>
</feature>
<protein>
    <submittedName>
        <fullName evidence="2">Uncharacterized protein</fullName>
    </submittedName>
</protein>
<accession>A0ABQ8K442</accession>
<keyword evidence="1" id="KW-1133">Transmembrane helix</keyword>
<evidence type="ECO:0000313" key="2">
    <source>
        <dbReference type="EMBL" id="KAH9831453.1"/>
    </source>
</evidence>
<reference evidence="2 3" key="1">
    <citation type="journal article" date="2021" name="Environ. Microbiol.">
        <title>Gene family expansions and transcriptome signatures uncover fungal adaptations to wood decay.</title>
        <authorList>
            <person name="Hage H."/>
            <person name="Miyauchi S."/>
            <person name="Viragh M."/>
            <person name="Drula E."/>
            <person name="Min B."/>
            <person name="Chaduli D."/>
            <person name="Navarro D."/>
            <person name="Favel A."/>
            <person name="Norest M."/>
            <person name="Lesage-Meessen L."/>
            <person name="Balint B."/>
            <person name="Merenyi Z."/>
            <person name="de Eugenio L."/>
            <person name="Morin E."/>
            <person name="Martinez A.T."/>
            <person name="Baldrian P."/>
            <person name="Stursova M."/>
            <person name="Martinez M.J."/>
            <person name="Novotny C."/>
            <person name="Magnuson J.K."/>
            <person name="Spatafora J.W."/>
            <person name="Maurice S."/>
            <person name="Pangilinan J."/>
            <person name="Andreopoulos W."/>
            <person name="LaButti K."/>
            <person name="Hundley H."/>
            <person name="Na H."/>
            <person name="Kuo A."/>
            <person name="Barry K."/>
            <person name="Lipzen A."/>
            <person name="Henrissat B."/>
            <person name="Riley R."/>
            <person name="Ahrendt S."/>
            <person name="Nagy L.G."/>
            <person name="Grigoriev I.V."/>
            <person name="Martin F."/>
            <person name="Rosso M.N."/>
        </authorList>
    </citation>
    <scope>NUCLEOTIDE SEQUENCE [LARGE SCALE GENOMIC DNA]</scope>
    <source>
        <strain evidence="2 3">CIRM-BRFM 1785</strain>
    </source>
</reference>
<gene>
    <name evidence="2" type="ORF">C8Q71DRAFT_882373</name>
</gene>
<evidence type="ECO:0000256" key="1">
    <source>
        <dbReference type="SAM" id="Phobius"/>
    </source>
</evidence>
<comment type="caution">
    <text evidence="2">The sequence shown here is derived from an EMBL/GenBank/DDBJ whole genome shotgun (WGS) entry which is preliminary data.</text>
</comment>
<sequence length="316" mass="35776">MGAFPIPQAQLAALFMQSIAYGIHVVTFAICMYTWFNQSNNFWTSASRIWLSIAIGLFVIGTCDVAFNFYHNLMAFITAPIGMSPTEVFDQASNWVKCHARKYCLCLFRGKRAMMLILQSVWFYMNAALSDAALIYRCWKVYHDAKPYHRAIVVIVPTILWAACISFASMIIYYLSTVDASTTIPMIPQLQPFLYSFYVTTVVLNLFTTGLIISKCWERHQDNSGDTYLPTRKRLNFADIIRITVESALLYTTTVVFCVVLDLARTNAYYGITDISLEAAGISFDLMIIRIWTGASTELTNLKFSGAGRRVWLSAQ</sequence>
<keyword evidence="1" id="KW-0472">Membrane</keyword>
<organism evidence="2 3">
    <name type="scientific">Rhodofomes roseus</name>
    <dbReference type="NCBI Taxonomy" id="34475"/>
    <lineage>
        <taxon>Eukaryota</taxon>
        <taxon>Fungi</taxon>
        <taxon>Dikarya</taxon>
        <taxon>Basidiomycota</taxon>
        <taxon>Agaricomycotina</taxon>
        <taxon>Agaricomycetes</taxon>
        <taxon>Polyporales</taxon>
        <taxon>Rhodofomes</taxon>
    </lineage>
</organism>
<name>A0ABQ8K442_9APHY</name>
<dbReference type="GeneID" id="72009232"/>
<feature type="transmembrane region" description="Helical" evidence="1">
    <location>
        <begin position="12"/>
        <end position="36"/>
    </location>
</feature>
<evidence type="ECO:0000313" key="3">
    <source>
        <dbReference type="Proteomes" id="UP000814176"/>
    </source>
</evidence>
<feature type="transmembrane region" description="Helical" evidence="1">
    <location>
        <begin position="195"/>
        <end position="213"/>
    </location>
</feature>
<proteinExistence type="predicted"/>
<keyword evidence="1" id="KW-0812">Transmembrane</keyword>
<dbReference type="EMBL" id="JADCUA010000026">
    <property type="protein sequence ID" value="KAH9831453.1"/>
    <property type="molecule type" value="Genomic_DNA"/>
</dbReference>
<dbReference type="RefSeq" id="XP_047774580.1">
    <property type="nucleotide sequence ID" value="XM_047928500.1"/>
</dbReference>
<feature type="transmembrane region" description="Helical" evidence="1">
    <location>
        <begin position="48"/>
        <end position="70"/>
    </location>
</feature>
<feature type="transmembrane region" description="Helical" evidence="1">
    <location>
        <begin position="151"/>
        <end position="175"/>
    </location>
</feature>